<protein>
    <submittedName>
        <fullName evidence="2">Uncharacterized protein</fullName>
    </submittedName>
</protein>
<feature type="compositionally biased region" description="Basic residues" evidence="1">
    <location>
        <begin position="49"/>
        <end position="62"/>
    </location>
</feature>
<sequence>MESSHYLLLRVPNQKECSLQPEKGPGRSPAGTTRALHPRRSGPPPVSGRSRHARTAPRHSPARYKSAAAAAAAARTRLGGSSLVGTSKKRPEKSEAVARECLVDQTTTMAEEASAPAAAATKMGEADAGEKMRMVVGVDDS</sequence>
<proteinExistence type="predicted"/>
<organism evidence="2 3">
    <name type="scientific">Eleusine coracana subsp. coracana</name>
    <dbReference type="NCBI Taxonomy" id="191504"/>
    <lineage>
        <taxon>Eukaryota</taxon>
        <taxon>Viridiplantae</taxon>
        <taxon>Streptophyta</taxon>
        <taxon>Embryophyta</taxon>
        <taxon>Tracheophyta</taxon>
        <taxon>Spermatophyta</taxon>
        <taxon>Magnoliopsida</taxon>
        <taxon>Liliopsida</taxon>
        <taxon>Poales</taxon>
        <taxon>Poaceae</taxon>
        <taxon>PACMAD clade</taxon>
        <taxon>Chloridoideae</taxon>
        <taxon>Cynodonteae</taxon>
        <taxon>Eleusininae</taxon>
        <taxon>Eleusine</taxon>
    </lineage>
</organism>
<comment type="caution">
    <text evidence="2">The sequence shown here is derived from an EMBL/GenBank/DDBJ whole genome shotgun (WGS) entry which is preliminary data.</text>
</comment>
<evidence type="ECO:0000313" key="3">
    <source>
        <dbReference type="Proteomes" id="UP001054889"/>
    </source>
</evidence>
<accession>A0AAV5FGD9</accession>
<dbReference type="Proteomes" id="UP001054889">
    <property type="component" value="Unassembled WGS sequence"/>
</dbReference>
<keyword evidence="3" id="KW-1185">Reference proteome</keyword>
<dbReference type="EMBL" id="BQKI01000086">
    <property type="protein sequence ID" value="GJN34824.1"/>
    <property type="molecule type" value="Genomic_DNA"/>
</dbReference>
<dbReference type="AlphaFoldDB" id="A0AAV5FGD9"/>
<name>A0AAV5FGD9_ELECO</name>
<evidence type="ECO:0000313" key="2">
    <source>
        <dbReference type="EMBL" id="GJN34824.1"/>
    </source>
</evidence>
<feature type="region of interest" description="Disordered" evidence="1">
    <location>
        <begin position="1"/>
        <end position="96"/>
    </location>
</feature>
<reference evidence="2" key="1">
    <citation type="journal article" date="2018" name="DNA Res.">
        <title>Multiple hybrid de novo genome assembly of finger millet, an orphan allotetraploid crop.</title>
        <authorList>
            <person name="Hatakeyama M."/>
            <person name="Aluri S."/>
            <person name="Balachadran M.T."/>
            <person name="Sivarajan S.R."/>
            <person name="Patrignani A."/>
            <person name="Gruter S."/>
            <person name="Poveda L."/>
            <person name="Shimizu-Inatsugi R."/>
            <person name="Baeten J."/>
            <person name="Francoijs K.J."/>
            <person name="Nataraja K.N."/>
            <person name="Reddy Y.A.N."/>
            <person name="Phadnis S."/>
            <person name="Ravikumar R.L."/>
            <person name="Schlapbach R."/>
            <person name="Sreeman S.M."/>
            <person name="Shimizu K.K."/>
        </authorList>
    </citation>
    <scope>NUCLEOTIDE SEQUENCE</scope>
</reference>
<reference evidence="2" key="2">
    <citation type="submission" date="2021-12" db="EMBL/GenBank/DDBJ databases">
        <title>Resequencing data analysis of finger millet.</title>
        <authorList>
            <person name="Hatakeyama M."/>
            <person name="Aluri S."/>
            <person name="Balachadran M.T."/>
            <person name="Sivarajan S.R."/>
            <person name="Poveda L."/>
            <person name="Shimizu-Inatsugi R."/>
            <person name="Schlapbach R."/>
            <person name="Sreeman S.M."/>
            <person name="Shimizu K.K."/>
        </authorList>
    </citation>
    <scope>NUCLEOTIDE SEQUENCE</scope>
</reference>
<gene>
    <name evidence="2" type="primary">gb23522</name>
    <name evidence="2" type="ORF">PR202_gb23522</name>
</gene>
<evidence type="ECO:0000256" key="1">
    <source>
        <dbReference type="SAM" id="MobiDB-lite"/>
    </source>
</evidence>